<dbReference type="Pfam" id="PF22946">
    <property type="entry name" value="SPEF2_D5"/>
    <property type="match status" value="1"/>
</dbReference>
<gene>
    <name evidence="3" type="primary">SPEF2</name>
    <name evidence="3" type="ORF">BLAG_LOCUS6677</name>
</gene>
<evidence type="ECO:0000259" key="2">
    <source>
        <dbReference type="PROSITE" id="PS50021"/>
    </source>
</evidence>
<feature type="region of interest" description="Disordered" evidence="1">
    <location>
        <begin position="1305"/>
        <end position="1397"/>
    </location>
</feature>
<feature type="compositionally biased region" description="Basic and acidic residues" evidence="1">
    <location>
        <begin position="1062"/>
        <end position="1076"/>
    </location>
</feature>
<dbReference type="Pfam" id="PF06294">
    <property type="entry name" value="CH_2"/>
    <property type="match status" value="1"/>
</dbReference>
<feature type="compositionally biased region" description="Polar residues" evidence="1">
    <location>
        <begin position="874"/>
        <end position="893"/>
    </location>
</feature>
<feature type="region of interest" description="Disordered" evidence="1">
    <location>
        <begin position="867"/>
        <end position="894"/>
    </location>
</feature>
<dbReference type="GO" id="GO:0005737">
    <property type="term" value="C:cytoplasm"/>
    <property type="evidence" value="ECO:0007669"/>
    <property type="project" value="UniProtKB-ARBA"/>
</dbReference>
<feature type="compositionally biased region" description="Basic and acidic residues" evidence="1">
    <location>
        <begin position="737"/>
        <end position="748"/>
    </location>
</feature>
<feature type="compositionally biased region" description="Basic and acidic residues" evidence="1">
    <location>
        <begin position="960"/>
        <end position="978"/>
    </location>
</feature>
<name>A0A8K0ECP3_BRALA</name>
<dbReference type="InterPro" id="IPR052634">
    <property type="entry name" value="Sperm_flagellar-bone_growth"/>
</dbReference>
<dbReference type="Gene3D" id="3.40.50.300">
    <property type="entry name" value="P-loop containing nucleotide triphosphate hydrolases"/>
    <property type="match status" value="1"/>
</dbReference>
<dbReference type="SUPFAM" id="SSF52540">
    <property type="entry name" value="P-loop containing nucleoside triphosphate hydrolases"/>
    <property type="match status" value="1"/>
</dbReference>
<dbReference type="PROSITE" id="PS50021">
    <property type="entry name" value="CH"/>
    <property type="match status" value="1"/>
</dbReference>
<dbReference type="Pfam" id="PF00406">
    <property type="entry name" value="ADK"/>
    <property type="match status" value="1"/>
</dbReference>
<proteinExistence type="predicted"/>
<feature type="domain" description="Calponin-homology (CH)" evidence="2">
    <location>
        <begin position="1"/>
        <end position="105"/>
    </location>
</feature>
<dbReference type="Gene3D" id="1.10.418.10">
    <property type="entry name" value="Calponin-like domain"/>
    <property type="match status" value="1"/>
</dbReference>
<evidence type="ECO:0000313" key="3">
    <source>
        <dbReference type="EMBL" id="CAH1243874.1"/>
    </source>
</evidence>
<feature type="compositionally biased region" description="Polar residues" evidence="1">
    <location>
        <begin position="1311"/>
        <end position="1323"/>
    </location>
</feature>
<feature type="region of interest" description="Disordered" evidence="1">
    <location>
        <begin position="810"/>
        <end position="846"/>
    </location>
</feature>
<keyword evidence="4" id="KW-1185">Reference proteome</keyword>
<feature type="compositionally biased region" description="Basic and acidic residues" evidence="1">
    <location>
        <begin position="1429"/>
        <end position="1449"/>
    </location>
</feature>
<feature type="compositionally biased region" description="Low complexity" evidence="1">
    <location>
        <begin position="1001"/>
        <end position="1010"/>
    </location>
</feature>
<accession>A0A8K0ECP3</accession>
<dbReference type="PANTHER" id="PTHR14919:SF0">
    <property type="entry name" value="SPERM FLAGELLAR PROTEIN 2"/>
    <property type="match status" value="1"/>
</dbReference>
<dbReference type="Proteomes" id="UP000838412">
    <property type="component" value="Chromosome 13"/>
</dbReference>
<feature type="compositionally biased region" description="Low complexity" evidence="1">
    <location>
        <begin position="1019"/>
        <end position="1034"/>
    </location>
</feature>
<dbReference type="OrthoDB" id="62528at2759"/>
<sequence length="1959" mass="220743">MTEILCRWLNDEVKLSKPVENKTFSKDFSNGFLIGELLARYQLQNDFDKFSQNRTAESKLNNFTRLEPTLRLLEVDFDTNIAHSIMTEQHGVATRLLYQLFIGLARKQKANLTGVAMETMRPAAPVKLEGIESEIYKERLKILTPRQTDQNLGKLQAKFDDKWSKHEQTMFREKMEEEERYRRLQSEESQKAVEKARMARQKQTELLAKLRAATVEIPKPPPSKTLKAIKQRKDARRFKEAEDTRISIKDFENKLKSQQIATSGMDDGSSDLAYSVTTEDLEYKPPPVDLIQPGANDDYIGKIKRRLEEDSKAREEREKRRRKVLVDQLKAHDAQEEAHREEMLVNRLMRQSQQERRIAVQLLQARHEKDIIRKNRIFLEKQYDARRVKDFEDALNKEKELAQLAKLEYIEQTKAEQELHDRIAAERAEQRYRKHYDMCMEVTLQIVDYATKFGEYRELTEKLVPPKLFREWTQLFIEGHPLYEERYTAEDLPEGDPTAEGSEPTPEQIIEMEKQKLLNDGDFKEYKEMIGEWVPPDGSEINNEQNNNVVGHIVQRIFNIVSPPKPPPPPPEFPPFPVRACAVGKLFGGKSSALRLLAERNRLAVLSPDQLVTEAVEAFKNGEVLEDVTPPASDDVFEEVQAATEVTPATQLSDKPEGEVPAQESSVPGITPQPSVTTVVEPATPEAMEKKAASARPDGEDQDKSEGDKPPLSGSATPLGESGGLSPRSSVRKSSSKKSDTSHPEPTTRAKLGSKAIKSLRRGKSVDDQILVDIVIDAIRRLPEGTGWILDGFPMTLQQAKLLEKALTGSEPAASGKVSATNRKLSKKSSLALDPNPGKEPPAPPPGIDVVILFDIPDDVALKRAAGRSYAPQADQQYQQEFNPPPEGSQTGLGKTEKVIPVEDPAHDQEQVQHRITGFHDAWSKLDKLFTKMGVLSRVDADMDQSEVVNEVERVLQHTLDKLQGKDKPPEIVEDKSADIPPLEIPQEMKDGPSQPPSKQGSRAGSARPSSSKKDARSRSVTVGVVTVISPGISNTPASPKGRKSPKGSARDRSGSPSKKKDKLEARESKSRDRSRSGSAKRGGSGKKGKKTPVPEPEPEPDEEPTGPPPPQPGSDEWEYVSEPITDEVAQILSPHWETVEGTYVGASKVIFHKLREERESIIRYLYSVREDYKNYLKRPDGKQEFLSHWQEDYNNIPEDMREDEDTRAELHQRVDDLKERLWDICDTRKEEAETERSNVMHEGWLEDHLGTLTNHYITLMQVEVDRFQDTSRLLKDYYRAMEGQIPDELQEEYVRIPLVELLPTERPGSQAKSVASDTGTQPPASPESKAGRGKKGKEDKGDDSAGEDDDRPRIPLVPRRPRSADLQSGQAKAAKGKGGKKEDKIESPSPPLDPDERLIFDAYAHGIHAANGLISSEQAAREAEEEAERLAQEEREREKERKAKEAQTKTKKKSGKKGKGAAPEPEPEPEPVEEESPEDLRMKEVKQKMRVEYFGALHEEEARLKNRFELIKLKAMQMLQSLKAKSEGTYRDMEDWLGARFLREMAAIDHLTDIVRDAIEHREKVQQELVLYQSSAMSQEDFQIDEERKVFRTPSPPPRPDPVEQPQPDVYTIIQLKNLFNQFIKVAPSGLISNKAFMDLFQDLTALMHGEELLPDVWMGITLHQLHEMTVMLAPDSEYIDWRKFLLAAAQPWPTPSQTELLETLDRFKAVAGGSTSITKQQYLQVELWFKGMSRPPSPENPSEPKPYDRLGNLRDTFFDFFADYSTSPPTLDYVSMLMYFAVVPDAEDGFLRALSVACGTHMPRFPKKSPEGLPDTKMTEQLTQALSALASDSQEAGPPADGNMQAAGIPEGAVDAVVSLEALLKVLYHGVSTIGDSHRFSVTADPKNPFSRERLETMFEELEGGETQTLPLKVLVEHPIMQDCLHMTLRYKQPDLKAIFAMSTADIDTSSMRTSAD</sequence>
<protein>
    <submittedName>
        <fullName evidence="3">SPEF2 protein</fullName>
    </submittedName>
</protein>
<dbReference type="InterPro" id="IPR054517">
    <property type="entry name" value="SPEF2_D5"/>
</dbReference>
<feature type="region of interest" description="Disordered" evidence="1">
    <location>
        <begin position="645"/>
        <end position="760"/>
    </location>
</feature>
<dbReference type="InterPro" id="IPR010441">
    <property type="entry name" value="CH_2"/>
</dbReference>
<dbReference type="EMBL" id="OV696698">
    <property type="protein sequence ID" value="CAH1243874.1"/>
    <property type="molecule type" value="Genomic_DNA"/>
</dbReference>
<feature type="compositionally biased region" description="Basic residues" evidence="1">
    <location>
        <begin position="1450"/>
        <end position="1460"/>
    </location>
</feature>
<dbReference type="Pfam" id="PF24082">
    <property type="entry name" value="SPEF2_C"/>
    <property type="match status" value="1"/>
</dbReference>
<feature type="compositionally biased region" description="Polar residues" evidence="1">
    <location>
        <begin position="663"/>
        <end position="678"/>
    </location>
</feature>
<feature type="compositionally biased region" description="Acidic residues" evidence="1">
    <location>
        <begin position="1466"/>
        <end position="1478"/>
    </location>
</feature>
<feature type="region of interest" description="Disordered" evidence="1">
    <location>
        <begin position="1419"/>
        <end position="1481"/>
    </location>
</feature>
<evidence type="ECO:0000313" key="4">
    <source>
        <dbReference type="Proteomes" id="UP000838412"/>
    </source>
</evidence>
<dbReference type="InterPro" id="IPR001715">
    <property type="entry name" value="CH_dom"/>
</dbReference>
<feature type="region of interest" description="Disordered" evidence="1">
    <location>
        <begin position="960"/>
        <end position="1119"/>
    </location>
</feature>
<organism evidence="3 4">
    <name type="scientific">Branchiostoma lanceolatum</name>
    <name type="common">Common lancelet</name>
    <name type="synonym">Amphioxus lanceolatum</name>
    <dbReference type="NCBI Taxonomy" id="7740"/>
    <lineage>
        <taxon>Eukaryota</taxon>
        <taxon>Metazoa</taxon>
        <taxon>Chordata</taxon>
        <taxon>Cephalochordata</taxon>
        <taxon>Leptocardii</taxon>
        <taxon>Amphioxiformes</taxon>
        <taxon>Branchiostomatidae</taxon>
        <taxon>Branchiostoma</taxon>
    </lineage>
</organism>
<evidence type="ECO:0000256" key="1">
    <source>
        <dbReference type="SAM" id="MobiDB-lite"/>
    </source>
</evidence>
<reference evidence="3" key="1">
    <citation type="submission" date="2022-01" db="EMBL/GenBank/DDBJ databases">
        <authorList>
            <person name="Braso-Vives M."/>
        </authorList>
    </citation>
    <scope>NUCLEOTIDE SEQUENCE</scope>
</reference>
<dbReference type="InterPro" id="IPR027417">
    <property type="entry name" value="P-loop_NTPase"/>
</dbReference>
<dbReference type="InterPro" id="IPR036872">
    <property type="entry name" value="CH_dom_sf"/>
</dbReference>
<feature type="compositionally biased region" description="Basic and acidic residues" evidence="1">
    <location>
        <begin position="687"/>
        <end position="709"/>
    </location>
</feature>
<dbReference type="InterPro" id="IPR056199">
    <property type="entry name" value="SPEF2_C"/>
</dbReference>
<dbReference type="PANTHER" id="PTHR14919">
    <property type="entry name" value="KPL2-RELATED"/>
    <property type="match status" value="1"/>
</dbReference>